<proteinExistence type="predicted"/>
<accession>A0ABU6XUK5</accession>
<name>A0ABU6XUK5_9FABA</name>
<gene>
    <name evidence="2" type="ORF">PIB30_094503</name>
</gene>
<dbReference type="Proteomes" id="UP001341840">
    <property type="component" value="Unassembled WGS sequence"/>
</dbReference>
<feature type="region of interest" description="Disordered" evidence="1">
    <location>
        <begin position="1"/>
        <end position="20"/>
    </location>
</feature>
<organism evidence="2 3">
    <name type="scientific">Stylosanthes scabra</name>
    <dbReference type="NCBI Taxonomy" id="79078"/>
    <lineage>
        <taxon>Eukaryota</taxon>
        <taxon>Viridiplantae</taxon>
        <taxon>Streptophyta</taxon>
        <taxon>Embryophyta</taxon>
        <taxon>Tracheophyta</taxon>
        <taxon>Spermatophyta</taxon>
        <taxon>Magnoliopsida</taxon>
        <taxon>eudicotyledons</taxon>
        <taxon>Gunneridae</taxon>
        <taxon>Pentapetalae</taxon>
        <taxon>rosids</taxon>
        <taxon>fabids</taxon>
        <taxon>Fabales</taxon>
        <taxon>Fabaceae</taxon>
        <taxon>Papilionoideae</taxon>
        <taxon>50 kb inversion clade</taxon>
        <taxon>dalbergioids sensu lato</taxon>
        <taxon>Dalbergieae</taxon>
        <taxon>Pterocarpus clade</taxon>
        <taxon>Stylosanthes</taxon>
    </lineage>
</organism>
<dbReference type="EMBL" id="JASCZI010213542">
    <property type="protein sequence ID" value="MED6201397.1"/>
    <property type="molecule type" value="Genomic_DNA"/>
</dbReference>
<feature type="compositionally biased region" description="Polar residues" evidence="1">
    <location>
        <begin position="9"/>
        <end position="18"/>
    </location>
</feature>
<evidence type="ECO:0000256" key="1">
    <source>
        <dbReference type="SAM" id="MobiDB-lite"/>
    </source>
</evidence>
<evidence type="ECO:0000313" key="2">
    <source>
        <dbReference type="EMBL" id="MED6201397.1"/>
    </source>
</evidence>
<keyword evidence="3" id="KW-1185">Reference proteome</keyword>
<protein>
    <submittedName>
        <fullName evidence="2">Uncharacterized protein</fullName>
    </submittedName>
</protein>
<sequence length="81" mass="8757">AWAKHDTIQAAQSSTNKQVVPFELTSKSNQASHHVCATPRRGPNVAQPNPTMHQAQAWAKRGSSHKSDAASNTHKPRLGHA</sequence>
<comment type="caution">
    <text evidence="2">The sequence shown here is derived from an EMBL/GenBank/DDBJ whole genome shotgun (WGS) entry which is preliminary data.</text>
</comment>
<reference evidence="2 3" key="1">
    <citation type="journal article" date="2023" name="Plants (Basel)">
        <title>Bridging the Gap: Combining Genomics and Transcriptomics Approaches to Understand Stylosanthes scabra, an Orphan Legume from the Brazilian Caatinga.</title>
        <authorList>
            <person name="Ferreira-Neto J.R.C."/>
            <person name="da Silva M.D."/>
            <person name="Binneck E."/>
            <person name="de Melo N.F."/>
            <person name="da Silva R.H."/>
            <person name="de Melo A.L.T.M."/>
            <person name="Pandolfi V."/>
            <person name="Bustamante F.O."/>
            <person name="Brasileiro-Vidal A.C."/>
            <person name="Benko-Iseppon A.M."/>
        </authorList>
    </citation>
    <scope>NUCLEOTIDE SEQUENCE [LARGE SCALE GENOMIC DNA]</scope>
    <source>
        <tissue evidence="2">Leaves</tissue>
    </source>
</reference>
<evidence type="ECO:0000313" key="3">
    <source>
        <dbReference type="Proteomes" id="UP001341840"/>
    </source>
</evidence>
<feature type="non-terminal residue" evidence="2">
    <location>
        <position position="1"/>
    </location>
</feature>
<feature type="region of interest" description="Disordered" evidence="1">
    <location>
        <begin position="27"/>
        <end position="81"/>
    </location>
</feature>